<dbReference type="InterPro" id="IPR036097">
    <property type="entry name" value="HisK_dim/P_sf"/>
</dbReference>
<comment type="caution">
    <text evidence="13">The sequence shown here is derived from an EMBL/GenBank/DDBJ whole genome shotgun (WGS) entry which is preliminary data.</text>
</comment>
<dbReference type="CDD" id="cd00130">
    <property type="entry name" value="PAS"/>
    <property type="match status" value="2"/>
</dbReference>
<dbReference type="InterPro" id="IPR003594">
    <property type="entry name" value="HATPase_dom"/>
</dbReference>
<dbReference type="InterPro" id="IPR005467">
    <property type="entry name" value="His_kinase_dom"/>
</dbReference>
<sequence>MATGTNVLWVDDDPAVRDAAAPALERASDDVTVTVAATVSDARSQLDERADDVDCVVSGYDLPETNGLDFFETVRERHPGVAFILCPGSGSETIASDAIGAGVTDYVPKQEGRDRPDELATRITSAVPECEERSAIRTRSERELDRYRTLVQTVADPMYMLDDGGTITMVNDAMVALLGYERDWLLGRHISAVFDEEMVERGRKTLYGLLESDDRDRARFEFTFETRDGDRRTGEANLSPLRSDDGTYVGSVGVVRDITRHRERERDLSEYETIVETAPTKLFVLDADARIVWMNAKFAAGFEESRTDLLGTRFPTLIDRGYFDEQVTTQYVEEVRKLLSSEVDLDRAKYDVQFRTADGDERVYDVHTKLLPFEDGEFAGTIHAMRDITRRRRYQRELERQNERLEEFAGFVSHDLRNPLNVAQGSLALLEEGADGSHLEDLRWSLSRMAELVDDLLGLARHGTAVSEQEWVSLADVAADAWATVETGDARLEIETDRDLYADESCLRELFENLFRNAIEHGSTGSQDGGHPDAADADHMIVSVGPLPGPRDDRGEVDSGSDAPATDAGFYVADTGAGLPPDRESIFEFGHTTAADGTGLGLAIVEEIVTAHGWSIAARDARAGGARFEIEGVRTDETEMVIESPDA</sequence>
<keyword evidence="5" id="KW-0418">Kinase</keyword>
<dbReference type="EC" id="2.7.13.3" evidence="2"/>
<comment type="catalytic activity">
    <reaction evidence="1">
        <text>ATP + protein L-histidine = ADP + protein N-phospho-L-histidine.</text>
        <dbReference type="EC" id="2.7.13.3"/>
    </reaction>
</comment>
<evidence type="ECO:0000256" key="6">
    <source>
        <dbReference type="ARBA" id="ARBA00023012"/>
    </source>
</evidence>
<evidence type="ECO:0000256" key="2">
    <source>
        <dbReference type="ARBA" id="ARBA00012438"/>
    </source>
</evidence>
<reference evidence="13 14" key="1">
    <citation type="journal article" date="2019" name="Int. J. Syst. Evol. Microbiol.">
        <title>The Global Catalogue of Microorganisms (GCM) 10K type strain sequencing project: providing services to taxonomists for standard genome sequencing and annotation.</title>
        <authorList>
            <consortium name="The Broad Institute Genomics Platform"/>
            <consortium name="The Broad Institute Genome Sequencing Center for Infectious Disease"/>
            <person name="Wu L."/>
            <person name="Ma J."/>
        </authorList>
    </citation>
    <scope>NUCLEOTIDE SEQUENCE [LARGE SCALE GENOMIC DNA]</scope>
    <source>
        <strain evidence="13 14">WLHS5</strain>
    </source>
</reference>
<dbReference type="SMART" id="SM00086">
    <property type="entry name" value="PAC"/>
    <property type="match status" value="2"/>
</dbReference>
<dbReference type="Gene3D" id="1.10.287.130">
    <property type="match status" value="1"/>
</dbReference>
<evidence type="ECO:0000256" key="5">
    <source>
        <dbReference type="ARBA" id="ARBA00022777"/>
    </source>
</evidence>
<dbReference type="SMART" id="SM00388">
    <property type="entry name" value="HisKA"/>
    <property type="match status" value="1"/>
</dbReference>
<evidence type="ECO:0000313" key="14">
    <source>
        <dbReference type="Proteomes" id="UP001595898"/>
    </source>
</evidence>
<dbReference type="SUPFAM" id="SSF55874">
    <property type="entry name" value="ATPase domain of HSP90 chaperone/DNA topoisomerase II/histidine kinase"/>
    <property type="match status" value="1"/>
</dbReference>
<gene>
    <name evidence="13" type="ORF">ACFO5R_12480</name>
</gene>
<dbReference type="Pfam" id="PF00072">
    <property type="entry name" value="Response_reg"/>
    <property type="match status" value="1"/>
</dbReference>
<dbReference type="SMART" id="SM00448">
    <property type="entry name" value="REC"/>
    <property type="match status" value="1"/>
</dbReference>
<feature type="domain" description="Response regulatory" evidence="10">
    <location>
        <begin position="6"/>
        <end position="124"/>
    </location>
</feature>
<dbReference type="SUPFAM" id="SSF52172">
    <property type="entry name" value="CheY-like"/>
    <property type="match status" value="1"/>
</dbReference>
<evidence type="ECO:0000259" key="10">
    <source>
        <dbReference type="PROSITE" id="PS50110"/>
    </source>
</evidence>
<dbReference type="InterPro" id="IPR000014">
    <property type="entry name" value="PAS"/>
</dbReference>
<evidence type="ECO:0000259" key="12">
    <source>
        <dbReference type="PROSITE" id="PS50113"/>
    </source>
</evidence>
<dbReference type="InterPro" id="IPR013767">
    <property type="entry name" value="PAS_fold"/>
</dbReference>
<dbReference type="NCBIfam" id="TIGR00229">
    <property type="entry name" value="sensory_box"/>
    <property type="match status" value="2"/>
</dbReference>
<dbReference type="InterPro" id="IPR004358">
    <property type="entry name" value="Sig_transdc_His_kin-like_C"/>
</dbReference>
<keyword evidence="6" id="KW-0902">Two-component regulatory system</keyword>
<dbReference type="Pfam" id="PF00512">
    <property type="entry name" value="HisKA"/>
    <property type="match status" value="1"/>
</dbReference>
<accession>A0ABD5PQL1</accession>
<feature type="compositionally biased region" description="Basic and acidic residues" evidence="8">
    <location>
        <begin position="530"/>
        <end position="539"/>
    </location>
</feature>
<dbReference type="SMART" id="SM00091">
    <property type="entry name" value="PAS"/>
    <property type="match status" value="2"/>
</dbReference>
<evidence type="ECO:0000313" key="13">
    <source>
        <dbReference type="EMBL" id="MFC4542738.1"/>
    </source>
</evidence>
<evidence type="ECO:0000256" key="1">
    <source>
        <dbReference type="ARBA" id="ARBA00000085"/>
    </source>
</evidence>
<feature type="domain" description="PAC" evidence="12">
    <location>
        <begin position="348"/>
        <end position="400"/>
    </location>
</feature>
<dbReference type="SMART" id="SM00387">
    <property type="entry name" value="HATPase_c"/>
    <property type="match status" value="1"/>
</dbReference>
<dbReference type="PROSITE" id="PS50113">
    <property type="entry name" value="PAC"/>
    <property type="match status" value="2"/>
</dbReference>
<dbReference type="Gene3D" id="3.30.450.20">
    <property type="entry name" value="PAS domain"/>
    <property type="match status" value="2"/>
</dbReference>
<dbReference type="InterPro" id="IPR001610">
    <property type="entry name" value="PAC"/>
</dbReference>
<dbReference type="PRINTS" id="PR00344">
    <property type="entry name" value="BCTRLSENSOR"/>
</dbReference>
<dbReference type="PROSITE" id="PS50112">
    <property type="entry name" value="PAS"/>
    <property type="match status" value="2"/>
</dbReference>
<dbReference type="InterPro" id="IPR050736">
    <property type="entry name" value="Sensor_HK_Regulatory"/>
</dbReference>
<dbReference type="RefSeq" id="WP_250140571.1">
    <property type="nucleotide sequence ID" value="NZ_JALIQP010000002.1"/>
</dbReference>
<dbReference type="InterPro" id="IPR035965">
    <property type="entry name" value="PAS-like_dom_sf"/>
</dbReference>
<comment type="caution">
    <text evidence="7">Lacks conserved residue(s) required for the propagation of feature annotation.</text>
</comment>
<evidence type="ECO:0000259" key="9">
    <source>
        <dbReference type="PROSITE" id="PS50109"/>
    </source>
</evidence>
<dbReference type="InterPro" id="IPR003661">
    <property type="entry name" value="HisK_dim/P_dom"/>
</dbReference>
<keyword evidence="3" id="KW-0597">Phosphoprotein</keyword>
<dbReference type="Pfam" id="PF02518">
    <property type="entry name" value="HATPase_c"/>
    <property type="match status" value="1"/>
</dbReference>
<dbReference type="InterPro" id="IPR013656">
    <property type="entry name" value="PAS_4"/>
</dbReference>
<dbReference type="Pfam" id="PF00989">
    <property type="entry name" value="PAS"/>
    <property type="match status" value="1"/>
</dbReference>
<dbReference type="InterPro" id="IPR001789">
    <property type="entry name" value="Sig_transdc_resp-reg_receiver"/>
</dbReference>
<proteinExistence type="predicted"/>
<dbReference type="PANTHER" id="PTHR43711:SF1">
    <property type="entry name" value="HISTIDINE KINASE 1"/>
    <property type="match status" value="1"/>
</dbReference>
<evidence type="ECO:0000256" key="4">
    <source>
        <dbReference type="ARBA" id="ARBA00022679"/>
    </source>
</evidence>
<keyword evidence="14" id="KW-1185">Reference proteome</keyword>
<dbReference type="Gene3D" id="3.30.565.10">
    <property type="entry name" value="Histidine kinase-like ATPase, C-terminal domain"/>
    <property type="match status" value="1"/>
</dbReference>
<dbReference type="Gene3D" id="3.40.50.2300">
    <property type="match status" value="1"/>
</dbReference>
<dbReference type="GO" id="GO:0000160">
    <property type="term" value="P:phosphorelay signal transduction system"/>
    <property type="evidence" value="ECO:0007669"/>
    <property type="project" value="UniProtKB-KW"/>
</dbReference>
<evidence type="ECO:0000256" key="8">
    <source>
        <dbReference type="SAM" id="MobiDB-lite"/>
    </source>
</evidence>
<evidence type="ECO:0000256" key="3">
    <source>
        <dbReference type="ARBA" id="ARBA00022553"/>
    </source>
</evidence>
<dbReference type="PROSITE" id="PS50109">
    <property type="entry name" value="HIS_KIN"/>
    <property type="match status" value="1"/>
</dbReference>
<dbReference type="GO" id="GO:0004673">
    <property type="term" value="F:protein histidine kinase activity"/>
    <property type="evidence" value="ECO:0007669"/>
    <property type="project" value="UniProtKB-EC"/>
</dbReference>
<dbReference type="InterPro" id="IPR036890">
    <property type="entry name" value="HATPase_C_sf"/>
</dbReference>
<feature type="domain" description="PAS" evidence="11">
    <location>
        <begin position="143"/>
        <end position="213"/>
    </location>
</feature>
<evidence type="ECO:0000259" key="11">
    <source>
        <dbReference type="PROSITE" id="PS50112"/>
    </source>
</evidence>
<name>A0ABD5PQL1_9EURY</name>
<feature type="domain" description="Histidine kinase" evidence="9">
    <location>
        <begin position="411"/>
        <end position="631"/>
    </location>
</feature>
<dbReference type="EMBL" id="JBHSFA010000007">
    <property type="protein sequence ID" value="MFC4542738.1"/>
    <property type="molecule type" value="Genomic_DNA"/>
</dbReference>
<dbReference type="Pfam" id="PF08448">
    <property type="entry name" value="PAS_4"/>
    <property type="match status" value="1"/>
</dbReference>
<dbReference type="SUPFAM" id="SSF55785">
    <property type="entry name" value="PYP-like sensor domain (PAS domain)"/>
    <property type="match status" value="2"/>
</dbReference>
<dbReference type="PANTHER" id="PTHR43711">
    <property type="entry name" value="TWO-COMPONENT HISTIDINE KINASE"/>
    <property type="match status" value="1"/>
</dbReference>
<dbReference type="SUPFAM" id="SSF47384">
    <property type="entry name" value="Homodimeric domain of signal transducing histidine kinase"/>
    <property type="match status" value="1"/>
</dbReference>
<dbReference type="Proteomes" id="UP001595898">
    <property type="component" value="Unassembled WGS sequence"/>
</dbReference>
<dbReference type="InterPro" id="IPR011006">
    <property type="entry name" value="CheY-like_superfamily"/>
</dbReference>
<dbReference type="AlphaFoldDB" id="A0ABD5PQL1"/>
<feature type="domain" description="PAC" evidence="12">
    <location>
        <begin position="218"/>
        <end position="270"/>
    </location>
</feature>
<dbReference type="InterPro" id="IPR000700">
    <property type="entry name" value="PAS-assoc_C"/>
</dbReference>
<dbReference type="CDD" id="cd00082">
    <property type="entry name" value="HisKA"/>
    <property type="match status" value="1"/>
</dbReference>
<dbReference type="CDD" id="cd00156">
    <property type="entry name" value="REC"/>
    <property type="match status" value="1"/>
</dbReference>
<protein>
    <recommendedName>
        <fullName evidence="2">histidine kinase</fullName>
        <ecNumber evidence="2">2.7.13.3</ecNumber>
    </recommendedName>
</protein>
<dbReference type="PROSITE" id="PS50110">
    <property type="entry name" value="RESPONSE_REGULATORY"/>
    <property type="match status" value="1"/>
</dbReference>
<keyword evidence="4" id="KW-0808">Transferase</keyword>
<organism evidence="13 14">
    <name type="scientific">Halosolutus amylolyticus</name>
    <dbReference type="NCBI Taxonomy" id="2932267"/>
    <lineage>
        <taxon>Archaea</taxon>
        <taxon>Methanobacteriati</taxon>
        <taxon>Methanobacteriota</taxon>
        <taxon>Stenosarchaea group</taxon>
        <taxon>Halobacteria</taxon>
        <taxon>Halobacteriales</taxon>
        <taxon>Natrialbaceae</taxon>
        <taxon>Halosolutus</taxon>
    </lineage>
</organism>
<evidence type="ECO:0000256" key="7">
    <source>
        <dbReference type="PROSITE-ProRule" id="PRU00169"/>
    </source>
</evidence>
<feature type="domain" description="PAS" evidence="11">
    <location>
        <begin position="267"/>
        <end position="346"/>
    </location>
</feature>
<feature type="region of interest" description="Disordered" evidence="8">
    <location>
        <begin position="521"/>
        <end position="568"/>
    </location>
</feature>